<dbReference type="STRING" id="1993.SAMN04489713_105289"/>
<dbReference type="EMBL" id="FOVH01000005">
    <property type="protein sequence ID" value="SFO37165.1"/>
    <property type="molecule type" value="Genomic_DNA"/>
</dbReference>
<dbReference type="AlphaFoldDB" id="A0A1I5GMF9"/>
<dbReference type="Proteomes" id="UP000183413">
    <property type="component" value="Unassembled WGS sequence"/>
</dbReference>
<dbReference type="PANTHER" id="PTHR46623:SF6">
    <property type="entry name" value="ALPHA_BETA-HYDROLASES SUPERFAMILY PROTEIN"/>
    <property type="match status" value="1"/>
</dbReference>
<dbReference type="Gene3D" id="3.40.50.1820">
    <property type="entry name" value="alpha/beta hydrolase"/>
    <property type="match status" value="1"/>
</dbReference>
<proteinExistence type="predicted"/>
<dbReference type="InParanoid" id="A0A1I5GMF9"/>
<dbReference type="InterPro" id="IPR029058">
    <property type="entry name" value="AB_hydrolase_fold"/>
</dbReference>
<dbReference type="InterPro" id="IPR002925">
    <property type="entry name" value="Dienelactn_hydro"/>
</dbReference>
<dbReference type="RefSeq" id="WP_083597695.1">
    <property type="nucleotide sequence ID" value="NZ_FOVH01000005.1"/>
</dbReference>
<dbReference type="OrthoDB" id="188362at2"/>
<evidence type="ECO:0000313" key="3">
    <source>
        <dbReference type="Proteomes" id="UP000183413"/>
    </source>
</evidence>
<accession>A0A1I5GMF9</accession>
<dbReference type="InterPro" id="IPR051049">
    <property type="entry name" value="Dienelactone_hydrolase-like"/>
</dbReference>
<name>A0A1I5GMF9_9ACTN</name>
<dbReference type="PANTHER" id="PTHR46623">
    <property type="entry name" value="CARBOXYMETHYLENEBUTENOLIDASE-RELATED"/>
    <property type="match status" value="1"/>
</dbReference>
<evidence type="ECO:0000259" key="1">
    <source>
        <dbReference type="Pfam" id="PF01738"/>
    </source>
</evidence>
<keyword evidence="3" id="KW-1185">Reference proteome</keyword>
<reference evidence="2 3" key="1">
    <citation type="submission" date="2016-10" db="EMBL/GenBank/DDBJ databases">
        <authorList>
            <person name="de Groot N.N."/>
        </authorList>
    </citation>
    <scope>NUCLEOTIDE SEQUENCE [LARGE SCALE GENOMIC DNA]</scope>
    <source>
        <strain evidence="2 3">DSM 43067</strain>
    </source>
</reference>
<dbReference type="SUPFAM" id="SSF53474">
    <property type="entry name" value="alpha/beta-Hydrolases"/>
    <property type="match status" value="1"/>
</dbReference>
<evidence type="ECO:0000313" key="2">
    <source>
        <dbReference type="EMBL" id="SFO37165.1"/>
    </source>
</evidence>
<sequence length="266" mass="27852">MSEIQADSATAWRSVETADGAMNVYRAVPAGATDTAVIVLQEAFGVNEYIQDVTRRMAGRGHLGCAPDLFHRNGVGVLGYDRHTEAMPLIGAIGVDEIIADVRAVVDGLAVHDGIPAERIAVIGFCFGGRAAFTAATAIGGLAGTVVFYGPGIAAGPHAVLDRADRLDAPILMHVGSEDPTIPADQIAAIDAALARTSVPAEQHVYPGAGHAFACDARPAMYDAGAAALAWDRTFEFFDKHLPRTRAFDQAPSAPDSDATIRHLAR</sequence>
<gene>
    <name evidence="2" type="ORF">SAMN04489713_105289</name>
</gene>
<dbReference type="FunCoup" id="A0A1I5GMF9">
    <property type="interactions" value="77"/>
</dbReference>
<dbReference type="Pfam" id="PF01738">
    <property type="entry name" value="DLH"/>
    <property type="match status" value="1"/>
</dbReference>
<protein>
    <submittedName>
        <fullName evidence="2">Carboxymethylenebutenolidase</fullName>
    </submittedName>
</protein>
<organism evidence="2 3">
    <name type="scientific">Actinomadura madurae</name>
    <dbReference type="NCBI Taxonomy" id="1993"/>
    <lineage>
        <taxon>Bacteria</taxon>
        <taxon>Bacillati</taxon>
        <taxon>Actinomycetota</taxon>
        <taxon>Actinomycetes</taxon>
        <taxon>Streptosporangiales</taxon>
        <taxon>Thermomonosporaceae</taxon>
        <taxon>Actinomadura</taxon>
    </lineage>
</organism>
<dbReference type="GO" id="GO:0016787">
    <property type="term" value="F:hydrolase activity"/>
    <property type="evidence" value="ECO:0007669"/>
    <property type="project" value="InterPro"/>
</dbReference>
<feature type="domain" description="Dienelactone hydrolase" evidence="1">
    <location>
        <begin position="23"/>
        <end position="241"/>
    </location>
</feature>